<protein>
    <submittedName>
        <fullName evidence="2">Uncharacterized protein</fullName>
    </submittedName>
</protein>
<dbReference type="EMBL" id="LXQA011418224">
    <property type="protein sequence ID" value="MCI96566.1"/>
    <property type="molecule type" value="Genomic_DNA"/>
</dbReference>
<dbReference type="Proteomes" id="UP000265520">
    <property type="component" value="Unassembled WGS sequence"/>
</dbReference>
<evidence type="ECO:0000313" key="3">
    <source>
        <dbReference type="Proteomes" id="UP000265520"/>
    </source>
</evidence>
<reference evidence="2 3" key="1">
    <citation type="journal article" date="2018" name="Front. Plant Sci.">
        <title>Red Clover (Trifolium pratense) and Zigzag Clover (T. medium) - A Picture of Genomic Similarities and Differences.</title>
        <authorList>
            <person name="Dluhosova J."/>
            <person name="Istvanek J."/>
            <person name="Nedelnik J."/>
            <person name="Repkova J."/>
        </authorList>
    </citation>
    <scope>NUCLEOTIDE SEQUENCE [LARGE SCALE GENOMIC DNA]</scope>
    <source>
        <strain evidence="3">cv. 10/8</strain>
        <tissue evidence="2">Leaf</tissue>
    </source>
</reference>
<keyword evidence="3" id="KW-1185">Reference proteome</keyword>
<evidence type="ECO:0000313" key="2">
    <source>
        <dbReference type="EMBL" id="MCI96566.1"/>
    </source>
</evidence>
<comment type="caution">
    <text evidence="2">The sequence shown here is derived from an EMBL/GenBank/DDBJ whole genome shotgun (WGS) entry which is preliminary data.</text>
</comment>
<dbReference type="AlphaFoldDB" id="A0A392W8E0"/>
<feature type="non-terminal residue" evidence="2">
    <location>
        <position position="1"/>
    </location>
</feature>
<feature type="compositionally biased region" description="Low complexity" evidence="1">
    <location>
        <begin position="13"/>
        <end position="22"/>
    </location>
</feature>
<proteinExistence type="predicted"/>
<evidence type="ECO:0000256" key="1">
    <source>
        <dbReference type="SAM" id="MobiDB-lite"/>
    </source>
</evidence>
<sequence>DLSVGVYTGTQPSSASTGGSLGATPDAVAFLIGKITYHARSVENGGLNPIQTRAGVLDI</sequence>
<organism evidence="2 3">
    <name type="scientific">Trifolium medium</name>
    <dbReference type="NCBI Taxonomy" id="97028"/>
    <lineage>
        <taxon>Eukaryota</taxon>
        <taxon>Viridiplantae</taxon>
        <taxon>Streptophyta</taxon>
        <taxon>Embryophyta</taxon>
        <taxon>Tracheophyta</taxon>
        <taxon>Spermatophyta</taxon>
        <taxon>Magnoliopsida</taxon>
        <taxon>eudicotyledons</taxon>
        <taxon>Gunneridae</taxon>
        <taxon>Pentapetalae</taxon>
        <taxon>rosids</taxon>
        <taxon>fabids</taxon>
        <taxon>Fabales</taxon>
        <taxon>Fabaceae</taxon>
        <taxon>Papilionoideae</taxon>
        <taxon>50 kb inversion clade</taxon>
        <taxon>NPAAA clade</taxon>
        <taxon>Hologalegina</taxon>
        <taxon>IRL clade</taxon>
        <taxon>Trifolieae</taxon>
        <taxon>Trifolium</taxon>
    </lineage>
</organism>
<feature type="region of interest" description="Disordered" evidence="1">
    <location>
        <begin position="1"/>
        <end position="22"/>
    </location>
</feature>
<name>A0A392W8E0_9FABA</name>
<accession>A0A392W8E0</accession>